<keyword evidence="4" id="KW-1185">Reference proteome</keyword>
<dbReference type="PATRIC" id="fig|1766.6.peg.6038"/>
<evidence type="ECO:0008006" key="5">
    <source>
        <dbReference type="Google" id="ProtNLM"/>
    </source>
</evidence>
<keyword evidence="2" id="KW-0732">Signal</keyword>
<feature type="signal peptide" evidence="2">
    <location>
        <begin position="1"/>
        <end position="23"/>
    </location>
</feature>
<feature type="compositionally biased region" description="Polar residues" evidence="1">
    <location>
        <begin position="25"/>
        <end position="36"/>
    </location>
</feature>
<evidence type="ECO:0000313" key="3">
    <source>
        <dbReference type="EMBL" id="ALI29854.1"/>
    </source>
</evidence>
<dbReference type="KEGG" id="mft:XA26_60730"/>
<reference evidence="3 4" key="1">
    <citation type="journal article" date="2015" name="MBio">
        <title>Enzymatic Degradation of Phenazines Can Generate Energy and Protect Sensitive Organisms from Toxicity.</title>
        <authorList>
            <person name="Costa K.C."/>
            <person name="Bergkessel M."/>
            <person name="Saunders S."/>
            <person name="Korlach J."/>
            <person name="Newman D.K."/>
        </authorList>
    </citation>
    <scope>NUCLEOTIDE SEQUENCE [LARGE SCALE GENOMIC DNA]</scope>
    <source>
        <strain evidence="3 4">CT6</strain>
    </source>
</reference>
<dbReference type="STRING" id="1766.XA26_60730"/>
<name>A0A0N9YJ79_MYCFO</name>
<feature type="chain" id="PRO_5006041671" description="Secreted protein" evidence="2">
    <location>
        <begin position="24"/>
        <end position="309"/>
    </location>
</feature>
<sequence length="309" mass="32565">MQRIATVVLAALLVAMPISGCRAQPASTPDTGSSTPVPRPSGVSEPQFPRFEDFTEVPASDYTRPYEGAFFSTPSGLACSVSSDRFVCRGDIRNAPGGANAVGLRSDGSVWFLKVADPGPQPRPPVLQPGSRLSVGDVDCVVGPDALTACRARRTSPVGFVLRAGSAALTPVSRLPAGFPDPRQYVFDSTKVYTRHGGGKNITEYFAVDGDLRCEITSFSGVRAICRGPMPGRTENVVSLNISELAWGYSDTALGPEYADPLPHLDQGRAVSSRDPSGWCMALYGGGVACSDDGGHGFVITSTESWSFP</sequence>
<proteinExistence type="predicted"/>
<evidence type="ECO:0000256" key="2">
    <source>
        <dbReference type="SAM" id="SignalP"/>
    </source>
</evidence>
<dbReference type="RefSeq" id="WP_054603876.1">
    <property type="nucleotide sequence ID" value="NZ_CP011269.1"/>
</dbReference>
<organism evidence="3 4">
    <name type="scientific">Mycolicibacterium fortuitum</name>
    <name type="common">Mycobacterium fortuitum</name>
    <dbReference type="NCBI Taxonomy" id="1766"/>
    <lineage>
        <taxon>Bacteria</taxon>
        <taxon>Bacillati</taxon>
        <taxon>Actinomycetota</taxon>
        <taxon>Actinomycetes</taxon>
        <taxon>Mycobacteriales</taxon>
        <taxon>Mycobacteriaceae</taxon>
        <taxon>Mycolicibacterium</taxon>
    </lineage>
</organism>
<protein>
    <recommendedName>
        <fullName evidence="5">Secreted protein</fullName>
    </recommendedName>
</protein>
<evidence type="ECO:0000256" key="1">
    <source>
        <dbReference type="SAM" id="MobiDB-lite"/>
    </source>
</evidence>
<dbReference type="AlphaFoldDB" id="A0A0N9YJ79"/>
<evidence type="ECO:0000313" key="4">
    <source>
        <dbReference type="Proteomes" id="UP000057134"/>
    </source>
</evidence>
<dbReference type="EMBL" id="CP011269">
    <property type="protein sequence ID" value="ALI29854.1"/>
    <property type="molecule type" value="Genomic_DNA"/>
</dbReference>
<gene>
    <name evidence="3" type="ORF">XA26_60730</name>
</gene>
<accession>A0A0N9YJ79</accession>
<dbReference type="Proteomes" id="UP000057134">
    <property type="component" value="Chromosome"/>
</dbReference>
<feature type="region of interest" description="Disordered" evidence="1">
    <location>
        <begin position="23"/>
        <end position="48"/>
    </location>
</feature>